<dbReference type="GeneID" id="30010704"/>
<reference evidence="1 2" key="1">
    <citation type="submission" date="2016-04" db="EMBL/GenBank/DDBJ databases">
        <title>Draft genome of Fonsecaea erecta CBS 125763.</title>
        <authorList>
            <person name="Weiss V.A."/>
            <person name="Vicente V.A."/>
            <person name="Raittz R.T."/>
            <person name="Moreno L.F."/>
            <person name="De Souza E.M."/>
            <person name="Pedrosa F.O."/>
            <person name="Steffens M.B."/>
            <person name="Faoro H."/>
            <person name="Tadra-Sfeir M.Z."/>
            <person name="Najafzadeh M.J."/>
            <person name="Felipe M.S."/>
            <person name="Teixeira M."/>
            <person name="Sun J."/>
            <person name="Xi L."/>
            <person name="Gomes R."/>
            <person name="De Azevedo C.M."/>
            <person name="Salgado C.G."/>
            <person name="Da Silva M.B."/>
            <person name="Nascimento M.F."/>
            <person name="Queiroz-Telles F."/>
            <person name="Attili D.S."/>
            <person name="Gorbushina A."/>
        </authorList>
    </citation>
    <scope>NUCLEOTIDE SEQUENCE [LARGE SCALE GENOMIC DNA]</scope>
    <source>
        <strain evidence="1 2">CBS 125763</strain>
    </source>
</reference>
<dbReference type="EMBL" id="LVYI01000005">
    <property type="protein sequence ID" value="OAP59238.1"/>
    <property type="molecule type" value="Genomic_DNA"/>
</dbReference>
<keyword evidence="2" id="KW-1185">Reference proteome</keyword>
<comment type="caution">
    <text evidence="1">The sequence shown here is derived from an EMBL/GenBank/DDBJ whole genome shotgun (WGS) entry which is preliminary data.</text>
</comment>
<evidence type="ECO:0000313" key="1">
    <source>
        <dbReference type="EMBL" id="OAP59238.1"/>
    </source>
</evidence>
<dbReference type="AlphaFoldDB" id="A0A178ZHI2"/>
<proteinExistence type="predicted"/>
<organism evidence="1 2">
    <name type="scientific">Fonsecaea erecta</name>
    <dbReference type="NCBI Taxonomy" id="1367422"/>
    <lineage>
        <taxon>Eukaryota</taxon>
        <taxon>Fungi</taxon>
        <taxon>Dikarya</taxon>
        <taxon>Ascomycota</taxon>
        <taxon>Pezizomycotina</taxon>
        <taxon>Eurotiomycetes</taxon>
        <taxon>Chaetothyriomycetidae</taxon>
        <taxon>Chaetothyriales</taxon>
        <taxon>Herpotrichiellaceae</taxon>
        <taxon>Fonsecaea</taxon>
    </lineage>
</organism>
<gene>
    <name evidence="1" type="ORF">AYL99_06536</name>
</gene>
<dbReference type="RefSeq" id="XP_018692605.1">
    <property type="nucleotide sequence ID" value="XM_018838045.1"/>
</dbReference>
<sequence>MPESHVAAVHFIEVQRPALELILSPMTFSAEREPSHPCSDSISGESPLRRIDSGYFEGPCQLEENAESLACVEDIRSCRPESPIPEPHLDNCIKLQQPQHPTRQDFWKPDPSLHWTDHGYLHPDICTHTQMAAICSHAVGSCENMEVVRYTRVLPESGVQGPPSFKTSQLFGPYAPGVEAGFRQWAAERARLHRRQARMNIRNLKEKQRQANGGLLASLRRRIDRPTGCPAILHCRVNKPARPEKTLLSDYTNAFRAWDVAMSKSIPGYADNYEKRHWYISQWDTPSPQ</sequence>
<protein>
    <submittedName>
        <fullName evidence="1">Uncharacterized protein</fullName>
    </submittedName>
</protein>
<dbReference type="Proteomes" id="UP000078343">
    <property type="component" value="Unassembled WGS sequence"/>
</dbReference>
<accession>A0A178ZHI2</accession>
<evidence type="ECO:0000313" key="2">
    <source>
        <dbReference type="Proteomes" id="UP000078343"/>
    </source>
</evidence>
<dbReference type="OrthoDB" id="4128388at2759"/>
<name>A0A178ZHI2_9EURO</name>